<dbReference type="InterPro" id="IPR027417">
    <property type="entry name" value="P-loop_NTPase"/>
</dbReference>
<dbReference type="InterPro" id="IPR017871">
    <property type="entry name" value="ABC_transporter-like_CS"/>
</dbReference>
<keyword evidence="10" id="KW-0472">Membrane</keyword>
<dbReference type="GO" id="GO:0005524">
    <property type="term" value="F:ATP binding"/>
    <property type="evidence" value="ECO:0007669"/>
    <property type="project" value="UniProtKB-KW"/>
</dbReference>
<keyword evidence="7" id="KW-0547">Nucleotide-binding</keyword>
<evidence type="ECO:0000256" key="8">
    <source>
        <dbReference type="ARBA" id="ARBA00022840"/>
    </source>
</evidence>
<dbReference type="OrthoDB" id="9805029at2"/>
<dbReference type="InterPro" id="IPR050107">
    <property type="entry name" value="ABC_carbohydrate_import_ATPase"/>
</dbReference>
<comment type="subcellular location">
    <subcellularLocation>
        <location evidence="1">Cell membrane</location>
        <topology evidence="1">Peripheral membrane protein</topology>
    </subcellularLocation>
</comment>
<dbReference type="InterPro" id="IPR003439">
    <property type="entry name" value="ABC_transporter-like_ATP-bd"/>
</dbReference>
<keyword evidence="9" id="KW-1278">Translocase</keyword>
<dbReference type="PROSITE" id="PS50893">
    <property type="entry name" value="ABC_TRANSPORTER_2"/>
    <property type="match status" value="2"/>
</dbReference>
<accession>A0A2S9QDK0</accession>
<reference evidence="13 14" key="1">
    <citation type="submission" date="2018-02" db="EMBL/GenBank/DDBJ databases">
        <title>Whole genome sequencing of endophytic bacterium.</title>
        <authorList>
            <person name="Eedara R."/>
            <person name="Podile A.R."/>
        </authorList>
    </citation>
    <scope>NUCLEOTIDE SEQUENCE [LARGE SCALE GENOMIC DNA]</scope>
    <source>
        <strain evidence="13 14">RP1T</strain>
    </source>
</reference>
<dbReference type="PANTHER" id="PTHR43790">
    <property type="entry name" value="CARBOHYDRATE TRANSPORT ATP-BINDING PROTEIN MG119-RELATED"/>
    <property type="match status" value="1"/>
</dbReference>
<evidence type="ECO:0000256" key="10">
    <source>
        <dbReference type="ARBA" id="ARBA00023136"/>
    </source>
</evidence>
<dbReference type="Proteomes" id="UP000237682">
    <property type="component" value="Unassembled WGS sequence"/>
</dbReference>
<dbReference type="EMBL" id="PUEJ01000004">
    <property type="protein sequence ID" value="PRH87428.1"/>
    <property type="molecule type" value="Genomic_DNA"/>
</dbReference>
<sequence>MAVSSPLLSMDGITKSFGGVKVLHGATLDIAPAEVMALVGQNGAGKSTMIKILNGAHSHDGGTITFGGEPWQAGSPQQAQRQGVSTIFQELNLIGYRSVAENIYLGREPKRGGLFIDWKAMNAGARELLARFDVNIDVTQPLGGFPTAIQQMVAIARAVSFKARLVIMDEPTSSLDEAEVAVLLRTIRQLKGDGVSVLFVTHKLDELYAVCDRVTIMRDGRTVAVSAMHAMPKLTLVTTMLGKALAEVMAGPTAAERDEAPSRREKLLDVRSLAVGRRVTDATLSIDKGEIVGLAGLLGSGRTETARAIFAADRRAKGEIAFGGANTDFRSPAEAIKAGMGFCSEDRKVEGIIPDMSVADNLTLALMPALSRSGRFDLAEQRRIVERFIKEIGIKCSSPDQKIRELSGGNQQKVLLARWLCMNPKLLILDEPTRGIDVGAKAEILNLIRRFSADGLGVLVISSELEEIIEAATRVFVLRDGLSVAELRPPDINEDSIMAAMAHGASPAAEEVGTPDHGRPGHA</sequence>
<dbReference type="AlphaFoldDB" id="A0A2S9QDK0"/>
<evidence type="ECO:0000256" key="11">
    <source>
        <dbReference type="SAM" id="MobiDB-lite"/>
    </source>
</evidence>
<keyword evidence="8 13" id="KW-0067">ATP-binding</keyword>
<evidence type="ECO:0000256" key="1">
    <source>
        <dbReference type="ARBA" id="ARBA00004202"/>
    </source>
</evidence>
<feature type="domain" description="ABC transporter" evidence="12">
    <location>
        <begin position="262"/>
        <end position="505"/>
    </location>
</feature>
<comment type="caution">
    <text evidence="13">The sequence shown here is derived from an EMBL/GenBank/DDBJ whole genome shotgun (WGS) entry which is preliminary data.</text>
</comment>
<evidence type="ECO:0000256" key="2">
    <source>
        <dbReference type="ARBA" id="ARBA00005417"/>
    </source>
</evidence>
<name>A0A2S9QDK0_9HYPH</name>
<organism evidence="13 14">
    <name type="scientific">Labrys okinawensis</name>
    <dbReference type="NCBI Taxonomy" id="346911"/>
    <lineage>
        <taxon>Bacteria</taxon>
        <taxon>Pseudomonadati</taxon>
        <taxon>Pseudomonadota</taxon>
        <taxon>Alphaproteobacteria</taxon>
        <taxon>Hyphomicrobiales</taxon>
        <taxon>Xanthobacteraceae</taxon>
        <taxon>Labrys</taxon>
    </lineage>
</organism>
<proteinExistence type="inferred from homology"/>
<feature type="region of interest" description="Disordered" evidence="11">
    <location>
        <begin position="504"/>
        <end position="523"/>
    </location>
</feature>
<dbReference type="InterPro" id="IPR003593">
    <property type="entry name" value="AAA+_ATPase"/>
</dbReference>
<feature type="compositionally biased region" description="Basic and acidic residues" evidence="11">
    <location>
        <begin position="514"/>
        <end position="523"/>
    </location>
</feature>
<evidence type="ECO:0000256" key="9">
    <source>
        <dbReference type="ARBA" id="ARBA00022967"/>
    </source>
</evidence>
<evidence type="ECO:0000256" key="6">
    <source>
        <dbReference type="ARBA" id="ARBA00022737"/>
    </source>
</evidence>
<evidence type="ECO:0000256" key="7">
    <source>
        <dbReference type="ARBA" id="ARBA00022741"/>
    </source>
</evidence>
<dbReference type="SUPFAM" id="SSF52540">
    <property type="entry name" value="P-loop containing nucleoside triphosphate hydrolases"/>
    <property type="match status" value="2"/>
</dbReference>
<dbReference type="PROSITE" id="PS00211">
    <property type="entry name" value="ABC_TRANSPORTER_1"/>
    <property type="match status" value="1"/>
</dbReference>
<keyword evidence="3" id="KW-0813">Transport</keyword>
<keyword evidence="6" id="KW-0677">Repeat</keyword>
<dbReference type="SMART" id="SM00382">
    <property type="entry name" value="AAA"/>
    <property type="match status" value="2"/>
</dbReference>
<keyword evidence="4" id="KW-1003">Cell membrane</keyword>
<evidence type="ECO:0000256" key="5">
    <source>
        <dbReference type="ARBA" id="ARBA00022597"/>
    </source>
</evidence>
<evidence type="ECO:0000256" key="4">
    <source>
        <dbReference type="ARBA" id="ARBA00022475"/>
    </source>
</evidence>
<protein>
    <submittedName>
        <fullName evidence="13">Sugar ABC transporter ATP-binding protein</fullName>
    </submittedName>
</protein>
<evidence type="ECO:0000313" key="14">
    <source>
        <dbReference type="Proteomes" id="UP000237682"/>
    </source>
</evidence>
<dbReference type="Gene3D" id="3.40.50.300">
    <property type="entry name" value="P-loop containing nucleotide triphosphate hydrolases"/>
    <property type="match status" value="2"/>
</dbReference>
<feature type="domain" description="ABC transporter" evidence="12">
    <location>
        <begin position="8"/>
        <end position="244"/>
    </location>
</feature>
<dbReference type="PANTHER" id="PTHR43790:SF9">
    <property type="entry name" value="GALACTOFURANOSE TRANSPORTER ATP-BINDING PROTEIN YTFR"/>
    <property type="match status" value="1"/>
</dbReference>
<dbReference type="RefSeq" id="WP_105862361.1">
    <property type="nucleotide sequence ID" value="NZ_PUEJ01000004.1"/>
</dbReference>
<dbReference type="GO" id="GO:0005886">
    <property type="term" value="C:plasma membrane"/>
    <property type="evidence" value="ECO:0007669"/>
    <property type="project" value="UniProtKB-SubCell"/>
</dbReference>
<gene>
    <name evidence="13" type="ORF">C5L14_12485</name>
</gene>
<dbReference type="CDD" id="cd03215">
    <property type="entry name" value="ABC_Carb_Monos_II"/>
    <property type="match status" value="1"/>
</dbReference>
<keyword evidence="14" id="KW-1185">Reference proteome</keyword>
<dbReference type="Pfam" id="PF00005">
    <property type="entry name" value="ABC_tran"/>
    <property type="match status" value="2"/>
</dbReference>
<dbReference type="GO" id="GO:0016887">
    <property type="term" value="F:ATP hydrolysis activity"/>
    <property type="evidence" value="ECO:0007669"/>
    <property type="project" value="InterPro"/>
</dbReference>
<dbReference type="FunFam" id="3.40.50.300:FF:000127">
    <property type="entry name" value="Ribose import ATP-binding protein RbsA"/>
    <property type="match status" value="1"/>
</dbReference>
<keyword evidence="5" id="KW-0762">Sugar transport</keyword>
<dbReference type="CDD" id="cd03216">
    <property type="entry name" value="ABC_Carb_Monos_I"/>
    <property type="match status" value="1"/>
</dbReference>
<evidence type="ECO:0000313" key="13">
    <source>
        <dbReference type="EMBL" id="PRH87428.1"/>
    </source>
</evidence>
<comment type="similarity">
    <text evidence="2">Belongs to the ABC transporter superfamily.</text>
</comment>
<evidence type="ECO:0000256" key="3">
    <source>
        <dbReference type="ARBA" id="ARBA00022448"/>
    </source>
</evidence>
<evidence type="ECO:0000259" key="12">
    <source>
        <dbReference type="PROSITE" id="PS50893"/>
    </source>
</evidence>